<accession>A0ACB8R6X4</accession>
<dbReference type="Proteomes" id="UP000814033">
    <property type="component" value="Unassembled WGS sequence"/>
</dbReference>
<gene>
    <name evidence="1" type="ORF">FA95DRAFT_1567247</name>
</gene>
<reference evidence="1" key="1">
    <citation type="submission" date="2021-02" db="EMBL/GenBank/DDBJ databases">
        <authorList>
            <consortium name="DOE Joint Genome Institute"/>
            <person name="Ahrendt S."/>
            <person name="Looney B.P."/>
            <person name="Miyauchi S."/>
            <person name="Morin E."/>
            <person name="Drula E."/>
            <person name="Courty P.E."/>
            <person name="Chicoki N."/>
            <person name="Fauchery L."/>
            <person name="Kohler A."/>
            <person name="Kuo A."/>
            <person name="Labutti K."/>
            <person name="Pangilinan J."/>
            <person name="Lipzen A."/>
            <person name="Riley R."/>
            <person name="Andreopoulos W."/>
            <person name="He G."/>
            <person name="Johnson J."/>
            <person name="Barry K.W."/>
            <person name="Grigoriev I.V."/>
            <person name="Nagy L."/>
            <person name="Hibbett D."/>
            <person name="Henrissat B."/>
            <person name="Matheny P.B."/>
            <person name="Labbe J."/>
            <person name="Martin F."/>
        </authorList>
    </citation>
    <scope>NUCLEOTIDE SEQUENCE</scope>
    <source>
        <strain evidence="1">FP105234-sp</strain>
    </source>
</reference>
<organism evidence="1 2">
    <name type="scientific">Auriscalpium vulgare</name>
    <dbReference type="NCBI Taxonomy" id="40419"/>
    <lineage>
        <taxon>Eukaryota</taxon>
        <taxon>Fungi</taxon>
        <taxon>Dikarya</taxon>
        <taxon>Basidiomycota</taxon>
        <taxon>Agaricomycotina</taxon>
        <taxon>Agaricomycetes</taxon>
        <taxon>Russulales</taxon>
        <taxon>Auriscalpiaceae</taxon>
        <taxon>Auriscalpium</taxon>
    </lineage>
</organism>
<proteinExistence type="predicted"/>
<dbReference type="EMBL" id="MU276322">
    <property type="protein sequence ID" value="KAI0039308.1"/>
    <property type="molecule type" value="Genomic_DNA"/>
</dbReference>
<keyword evidence="2" id="KW-1185">Reference proteome</keyword>
<protein>
    <submittedName>
        <fullName evidence="1">Uncharacterized protein</fullName>
    </submittedName>
</protein>
<comment type="caution">
    <text evidence="1">The sequence shown here is derived from an EMBL/GenBank/DDBJ whole genome shotgun (WGS) entry which is preliminary data.</text>
</comment>
<sequence>MMLTGTERHDKPVLGPYAARRPLLDLGSERGPCRIVVGETPKFLPSCAHTANPSATTDIIPQSNSIIAHIPSMTEKLKSGYIYAGKESMNTPARACLRLDPRVNLPSTTTYATGKTRTSVVSKLSTLTEAQTEEKKTRPCLYLRVQAPQADNLGGLGGTVPQVSLLGTFDGTARDHLAKVFRVFLAPVHPNPSALPQEFVLRTTPPWRTKKWPAWIYCASFSPTDMNMSELWGGSTNGLGFHLDKQMLESFRVEAENRLKLWQQLLMTEGVLEHLVDEYMSYLRDFINDELPKGPKASSWIRDNAHSSKTTPDREGCKPIPSTVSGTGNKNHSRSTSYSAATPSSSKTGQSAVHTHRKTQSSVTQSSAAKAAANDASDQRWKRVESKKTRRLRVHKAAEDMIKEIRHAGA</sequence>
<evidence type="ECO:0000313" key="1">
    <source>
        <dbReference type="EMBL" id="KAI0039308.1"/>
    </source>
</evidence>
<name>A0ACB8R6X4_9AGAM</name>
<reference evidence="1" key="2">
    <citation type="journal article" date="2022" name="New Phytol.">
        <title>Evolutionary transition to the ectomycorrhizal habit in the genomes of a hyperdiverse lineage of mushroom-forming fungi.</title>
        <authorList>
            <person name="Looney B."/>
            <person name="Miyauchi S."/>
            <person name="Morin E."/>
            <person name="Drula E."/>
            <person name="Courty P.E."/>
            <person name="Kohler A."/>
            <person name="Kuo A."/>
            <person name="LaButti K."/>
            <person name="Pangilinan J."/>
            <person name="Lipzen A."/>
            <person name="Riley R."/>
            <person name="Andreopoulos W."/>
            <person name="He G."/>
            <person name="Johnson J."/>
            <person name="Nolan M."/>
            <person name="Tritt A."/>
            <person name="Barry K.W."/>
            <person name="Grigoriev I.V."/>
            <person name="Nagy L.G."/>
            <person name="Hibbett D."/>
            <person name="Henrissat B."/>
            <person name="Matheny P.B."/>
            <person name="Labbe J."/>
            <person name="Martin F.M."/>
        </authorList>
    </citation>
    <scope>NUCLEOTIDE SEQUENCE</scope>
    <source>
        <strain evidence="1">FP105234-sp</strain>
    </source>
</reference>
<evidence type="ECO:0000313" key="2">
    <source>
        <dbReference type="Proteomes" id="UP000814033"/>
    </source>
</evidence>